<name>A0A508X1N4_9HYPH</name>
<reference evidence="1" key="1">
    <citation type="submission" date="2019-06" db="EMBL/GenBank/DDBJ databases">
        <authorList>
            <person name="Le Quere A."/>
            <person name="Colella S."/>
        </authorList>
    </citation>
    <scope>NUCLEOTIDE SEQUENCE</scope>
    <source>
        <strain evidence="1">EmedicaeMD41</strain>
    </source>
</reference>
<dbReference type="InterPro" id="IPR046606">
    <property type="entry name" value="DUF6665"/>
</dbReference>
<accession>A0A508X1N4</accession>
<dbReference type="Pfam" id="PF20370">
    <property type="entry name" value="DUF6665"/>
    <property type="match status" value="1"/>
</dbReference>
<sequence>MELTMTFRPPQSLRRFDLTSNGVNVLEYELMAERADALGRHGLKVEKAIAALNGFDHDRHGQSERERLLDEAADAVWAFFIQREICGLRDARDAVHRYGIPKEVMARLGVVRKR</sequence>
<dbReference type="AlphaFoldDB" id="A0A508X1N4"/>
<dbReference type="Proteomes" id="UP000507954">
    <property type="component" value="Unassembled WGS sequence"/>
</dbReference>
<dbReference type="EMBL" id="CABFNB010000111">
    <property type="protein sequence ID" value="VTZ62851.1"/>
    <property type="molecule type" value="Genomic_DNA"/>
</dbReference>
<gene>
    <name evidence="1" type="ORF">EMEDMD4_440165</name>
</gene>
<proteinExistence type="predicted"/>
<organism evidence="1">
    <name type="scientific">Sinorhizobium medicae</name>
    <dbReference type="NCBI Taxonomy" id="110321"/>
    <lineage>
        <taxon>Bacteria</taxon>
        <taxon>Pseudomonadati</taxon>
        <taxon>Pseudomonadota</taxon>
        <taxon>Alphaproteobacteria</taxon>
        <taxon>Hyphomicrobiales</taxon>
        <taxon>Rhizobiaceae</taxon>
        <taxon>Sinorhizobium/Ensifer group</taxon>
        <taxon>Sinorhizobium</taxon>
    </lineage>
</organism>
<protein>
    <submittedName>
        <fullName evidence="1">Uncharacterized protein</fullName>
    </submittedName>
</protein>
<evidence type="ECO:0000313" key="1">
    <source>
        <dbReference type="EMBL" id="VTZ62851.1"/>
    </source>
</evidence>